<keyword evidence="9" id="KW-1185">Reference proteome</keyword>
<organism evidence="8 9">
    <name type="scientific">Actinomyces bovis</name>
    <dbReference type="NCBI Taxonomy" id="1658"/>
    <lineage>
        <taxon>Bacteria</taxon>
        <taxon>Bacillati</taxon>
        <taxon>Actinomycetota</taxon>
        <taxon>Actinomycetes</taxon>
        <taxon>Actinomycetales</taxon>
        <taxon>Actinomycetaceae</taxon>
        <taxon>Actinomyces</taxon>
    </lineage>
</organism>
<name>A0ABY1VKJ2_9ACTO</name>
<dbReference type="InterPro" id="IPR032819">
    <property type="entry name" value="TruB_C"/>
</dbReference>
<evidence type="ECO:0000313" key="9">
    <source>
        <dbReference type="Proteomes" id="UP000250006"/>
    </source>
</evidence>
<dbReference type="PANTHER" id="PTHR13767">
    <property type="entry name" value="TRNA-PSEUDOURIDINE SYNTHASE"/>
    <property type="match status" value="1"/>
</dbReference>
<keyword evidence="4 5" id="KW-0413">Isomerase</keyword>
<proteinExistence type="inferred from homology"/>
<dbReference type="CDD" id="cd02573">
    <property type="entry name" value="PseudoU_synth_EcTruB"/>
    <property type="match status" value="1"/>
</dbReference>
<evidence type="ECO:0000256" key="3">
    <source>
        <dbReference type="ARBA" id="ARBA00022694"/>
    </source>
</evidence>
<reference evidence="8 9" key="1">
    <citation type="submission" date="2018-06" db="EMBL/GenBank/DDBJ databases">
        <authorList>
            <consortium name="Pathogen Informatics"/>
            <person name="Doyle S."/>
        </authorList>
    </citation>
    <scope>NUCLEOTIDE SEQUENCE [LARGE SCALE GENOMIC DNA]</scope>
    <source>
        <strain evidence="8 9">NCTC11535</strain>
    </source>
</reference>
<dbReference type="HAMAP" id="MF_01080">
    <property type="entry name" value="TruB_bact"/>
    <property type="match status" value="1"/>
</dbReference>
<dbReference type="InterPro" id="IPR002501">
    <property type="entry name" value="PsdUridine_synth_N"/>
</dbReference>
<evidence type="ECO:0000259" key="6">
    <source>
        <dbReference type="Pfam" id="PF01509"/>
    </source>
</evidence>
<dbReference type="InterPro" id="IPR036974">
    <property type="entry name" value="PUA_sf"/>
</dbReference>
<dbReference type="Gene3D" id="2.30.130.10">
    <property type="entry name" value="PUA domain"/>
    <property type="match status" value="1"/>
</dbReference>
<evidence type="ECO:0000259" key="7">
    <source>
        <dbReference type="Pfam" id="PF16198"/>
    </source>
</evidence>
<feature type="domain" description="tRNA pseudouridylate synthase B C-terminal" evidence="7">
    <location>
        <begin position="204"/>
        <end position="251"/>
    </location>
</feature>
<comment type="catalytic activity">
    <reaction evidence="1 5">
        <text>uridine(55) in tRNA = pseudouridine(55) in tRNA</text>
        <dbReference type="Rhea" id="RHEA:42532"/>
        <dbReference type="Rhea" id="RHEA-COMP:10101"/>
        <dbReference type="Rhea" id="RHEA-COMP:10102"/>
        <dbReference type="ChEBI" id="CHEBI:65314"/>
        <dbReference type="ChEBI" id="CHEBI:65315"/>
        <dbReference type="EC" id="5.4.99.25"/>
    </reaction>
</comment>
<dbReference type="Proteomes" id="UP000250006">
    <property type="component" value="Unassembled WGS sequence"/>
</dbReference>
<feature type="domain" description="Pseudouridine synthase II N-terminal" evidence="6">
    <location>
        <begin position="39"/>
        <end position="203"/>
    </location>
</feature>
<evidence type="ECO:0000313" key="8">
    <source>
        <dbReference type="EMBL" id="SPT52620.1"/>
    </source>
</evidence>
<comment type="similarity">
    <text evidence="2 5">Belongs to the pseudouridine synthase TruB family. Type 1 subfamily.</text>
</comment>
<comment type="function">
    <text evidence="5">Responsible for synthesis of pseudouridine from uracil-55 in the psi GC loop of transfer RNAs.</text>
</comment>
<evidence type="ECO:0000256" key="2">
    <source>
        <dbReference type="ARBA" id="ARBA00005642"/>
    </source>
</evidence>
<sequence length="375" mass="38590">MNPTRPRTPRGVATAPDGLLLVDKAAGMTSHDVVGAARALAATRKVGHAGTLDPLATGLLVLGIGKATRFLTYLVGADKTYTATVRLGQETLTEDAAGEITATQGCPPPPQWSAPGFSNRLDTALAALSGQIMQVPSAVSAIKVDGVRSYKRVREGEAVALPARPVTIHALELLAPPRPATAGDGTAVVDLDLQVACSSGTYVRALARDLGQALGTGAHLTALRRTQVGPFSLAEARSLDQLSQEVTSCAKAAEAGGEAKPLRTLPLVEVARRCFSSLELSDSDARALGFGQSLPGAVIQRVNWLDEAITSKAAVCAEASDAADADSTVDSRSSQVVAGFAPEGQLVALLARKGSALRPVLVLEPAGPTTNKQKS</sequence>
<feature type="active site" description="Nucleophile" evidence="5">
    <location>
        <position position="53"/>
    </location>
</feature>
<evidence type="ECO:0000256" key="1">
    <source>
        <dbReference type="ARBA" id="ARBA00000385"/>
    </source>
</evidence>
<evidence type="ECO:0000256" key="4">
    <source>
        <dbReference type="ARBA" id="ARBA00023235"/>
    </source>
</evidence>
<dbReference type="RefSeq" id="WP_111835601.1">
    <property type="nucleotide sequence ID" value="NZ_UAPQ01000001.1"/>
</dbReference>
<dbReference type="Gene3D" id="3.30.2350.10">
    <property type="entry name" value="Pseudouridine synthase"/>
    <property type="match status" value="1"/>
</dbReference>
<dbReference type="Pfam" id="PF01509">
    <property type="entry name" value="TruB_N"/>
    <property type="match status" value="1"/>
</dbReference>
<comment type="caution">
    <text evidence="8">The sequence shown here is derived from an EMBL/GenBank/DDBJ whole genome shotgun (WGS) entry which is preliminary data.</text>
</comment>
<accession>A0ABY1VKJ2</accession>
<keyword evidence="3 5" id="KW-0819">tRNA processing</keyword>
<dbReference type="Pfam" id="PF16198">
    <property type="entry name" value="TruB_C_2"/>
    <property type="match status" value="1"/>
</dbReference>
<evidence type="ECO:0000256" key="5">
    <source>
        <dbReference type="HAMAP-Rule" id="MF_01080"/>
    </source>
</evidence>
<dbReference type="NCBIfam" id="TIGR00431">
    <property type="entry name" value="TruB"/>
    <property type="match status" value="1"/>
</dbReference>
<dbReference type="EMBL" id="UAPQ01000001">
    <property type="protein sequence ID" value="SPT52620.1"/>
    <property type="molecule type" value="Genomic_DNA"/>
</dbReference>
<dbReference type="InterPro" id="IPR020103">
    <property type="entry name" value="PsdUridine_synth_cat_dom_sf"/>
</dbReference>
<dbReference type="SUPFAM" id="SSF55120">
    <property type="entry name" value="Pseudouridine synthase"/>
    <property type="match status" value="1"/>
</dbReference>
<dbReference type="GO" id="GO:0160148">
    <property type="term" value="F:tRNA pseudouridine(55) synthase activity"/>
    <property type="evidence" value="ECO:0007669"/>
    <property type="project" value="UniProtKB-EC"/>
</dbReference>
<dbReference type="PANTHER" id="PTHR13767:SF2">
    <property type="entry name" value="PSEUDOURIDYLATE SYNTHASE TRUB1"/>
    <property type="match status" value="1"/>
</dbReference>
<gene>
    <name evidence="5 8" type="primary">truB</name>
    <name evidence="8" type="ORF">NCTC11535_00271</name>
</gene>
<dbReference type="InterPro" id="IPR014780">
    <property type="entry name" value="tRNA_psdUridine_synth_TruB"/>
</dbReference>
<dbReference type="EC" id="5.4.99.25" evidence="5"/>
<protein>
    <recommendedName>
        <fullName evidence="5">tRNA pseudouridine synthase B</fullName>
        <ecNumber evidence="5">5.4.99.25</ecNumber>
    </recommendedName>
    <alternativeName>
        <fullName evidence="5">tRNA pseudouridine(55) synthase</fullName>
        <shortName evidence="5">Psi55 synthase</shortName>
    </alternativeName>
    <alternativeName>
        <fullName evidence="5">tRNA pseudouridylate synthase</fullName>
    </alternativeName>
    <alternativeName>
        <fullName evidence="5">tRNA-uridine isomerase</fullName>
    </alternativeName>
</protein>